<evidence type="ECO:0000313" key="3">
    <source>
        <dbReference type="Proteomes" id="UP000190092"/>
    </source>
</evidence>
<name>A0A1T4M2X6_9HYPH</name>
<dbReference type="AlphaFoldDB" id="A0A1T4M2X6"/>
<dbReference type="Pfam" id="PF13472">
    <property type="entry name" value="Lipase_GDSL_2"/>
    <property type="match status" value="1"/>
</dbReference>
<dbReference type="STRING" id="225324.SAMN02745126_01856"/>
<keyword evidence="2" id="KW-0378">Hydrolase</keyword>
<keyword evidence="3" id="KW-1185">Reference proteome</keyword>
<dbReference type="RefSeq" id="WP_085933438.1">
    <property type="nucleotide sequence ID" value="NZ_FUWJ01000001.1"/>
</dbReference>
<feature type="domain" description="SGNH hydrolase-type esterase" evidence="1">
    <location>
        <begin position="98"/>
        <end position="330"/>
    </location>
</feature>
<reference evidence="3" key="1">
    <citation type="submission" date="2017-02" db="EMBL/GenBank/DDBJ databases">
        <authorList>
            <person name="Varghese N."/>
            <person name="Submissions S."/>
        </authorList>
    </citation>
    <scope>NUCLEOTIDE SEQUENCE [LARGE SCALE GENOMIC DNA]</scope>
    <source>
        <strain evidence="3">ATCC 27094</strain>
    </source>
</reference>
<evidence type="ECO:0000259" key="1">
    <source>
        <dbReference type="Pfam" id="PF13472"/>
    </source>
</evidence>
<dbReference type="InterPro" id="IPR013830">
    <property type="entry name" value="SGNH_hydro"/>
</dbReference>
<evidence type="ECO:0000313" key="2">
    <source>
        <dbReference type="EMBL" id="SJZ61292.1"/>
    </source>
</evidence>
<dbReference type="GO" id="GO:0016788">
    <property type="term" value="F:hydrolase activity, acting on ester bonds"/>
    <property type="evidence" value="ECO:0007669"/>
    <property type="project" value="UniProtKB-ARBA"/>
</dbReference>
<dbReference type="InterPro" id="IPR036514">
    <property type="entry name" value="SGNH_hydro_sf"/>
</dbReference>
<sequence>MAGRAALVLASVLFGLIVLELGCRLVRGPTWLLHWPNLVLEERRATRSNGGGRLIHDDRLGFVNHPGYAKDGVTYDDHGYRLTPTAGAAALAEPPILVVGDSYAHGDELGDGETWAALLQPLAGRHVVNAGVSGYGLDQAVLRAELAAADLHPAAIVLAFIADDLRRSEMKRVWGAEKPYFELVDGTLMERNVPVPLPPDPADTLDVWQRLFGWSMLVDTVLRHQGWQYEWALDHARVLPRGEGEKLACPLLDRLARLGLPGLVVAEYDPYAWRDADYRREQQRLSGKVLACARQAGFATLDLFNATDAAVRQHGYGGVFRSSHPGPVGAEVAAREIAATLERDHIPPR</sequence>
<proteinExistence type="predicted"/>
<dbReference type="OrthoDB" id="7333037at2"/>
<dbReference type="SUPFAM" id="SSF52266">
    <property type="entry name" value="SGNH hydrolase"/>
    <property type="match status" value="1"/>
</dbReference>
<dbReference type="EMBL" id="FUWJ01000001">
    <property type="protein sequence ID" value="SJZ61292.1"/>
    <property type="molecule type" value="Genomic_DNA"/>
</dbReference>
<protein>
    <submittedName>
        <fullName evidence="2">GDSL-like Lipase/Acylhydrolase family</fullName>
    </submittedName>
</protein>
<organism evidence="2 3">
    <name type="scientific">Enhydrobacter aerosaccus</name>
    <dbReference type="NCBI Taxonomy" id="225324"/>
    <lineage>
        <taxon>Bacteria</taxon>
        <taxon>Pseudomonadati</taxon>
        <taxon>Pseudomonadota</taxon>
        <taxon>Alphaproteobacteria</taxon>
        <taxon>Hyphomicrobiales</taxon>
        <taxon>Enhydrobacter</taxon>
    </lineage>
</organism>
<dbReference type="Proteomes" id="UP000190092">
    <property type="component" value="Unassembled WGS sequence"/>
</dbReference>
<gene>
    <name evidence="2" type="ORF">SAMN02745126_01856</name>
</gene>
<accession>A0A1T4M2X6</accession>
<dbReference type="Gene3D" id="3.40.50.1110">
    <property type="entry name" value="SGNH hydrolase"/>
    <property type="match status" value="1"/>
</dbReference>